<gene>
    <name evidence="1" type="ORF">D7V20_18815</name>
</gene>
<proteinExistence type="predicted"/>
<evidence type="ECO:0000313" key="2">
    <source>
        <dbReference type="Proteomes" id="UP000280405"/>
    </source>
</evidence>
<evidence type="ECO:0008006" key="3">
    <source>
        <dbReference type="Google" id="ProtNLM"/>
    </source>
</evidence>
<protein>
    <recommendedName>
        <fullName evidence="3">LysM domain-containing protein</fullName>
    </recommendedName>
</protein>
<dbReference type="AlphaFoldDB" id="A0A3A8E878"/>
<dbReference type="EMBL" id="RAXT01000116">
    <property type="protein sequence ID" value="RKG31007.1"/>
    <property type="molecule type" value="Genomic_DNA"/>
</dbReference>
<comment type="caution">
    <text evidence="1">The sequence shown here is derived from an EMBL/GenBank/DDBJ whole genome shotgun (WGS) entry which is preliminary data.</text>
</comment>
<accession>A0A3A8E878</accession>
<organism evidence="1 2">
    <name type="scientific">Acinetobacter rongchengensis</name>
    <dbReference type="NCBI Taxonomy" id="2419601"/>
    <lineage>
        <taxon>Bacteria</taxon>
        <taxon>Pseudomonadati</taxon>
        <taxon>Pseudomonadota</taxon>
        <taxon>Gammaproteobacteria</taxon>
        <taxon>Moraxellales</taxon>
        <taxon>Moraxellaceae</taxon>
        <taxon>Acinetobacter</taxon>
    </lineage>
</organism>
<evidence type="ECO:0000313" key="1">
    <source>
        <dbReference type="EMBL" id="RKG31007.1"/>
    </source>
</evidence>
<sequence length="472" mass="52859">MNMNYSRLKLTVQEPLKLKDLSYKFVVINYSTQKKTNFEGRFDEQGLTEWYEIHNSNTLLIYEILFRGELLQRVSAKAYPDQKKHSTYILKVTTAITKNVKENVKEIYLNDGEVAWYLVKKTETMLDWSKRIFKKPLVASDWDTLRANNPHLKNIAPIKLLTPGQVVVLSNSTTAKALPQYKKDAQEAQNNLDKMTKDKDFDAIFFAQNYEFFHDALLDNRTEMSNKNIFENNDHPLVQKFDNNSNDSGAAWGTGIKGGIDAAMSFSEGVTTKIYKIHGEIALKLAEERRKGSALANPKNFKAFRKKYAHLYDELNRESTKKLFKWDQSIKTNNMRRMISQSVLARGVTYKGGIKEYIEKMGEIGKMSKYLKGGGYLFLAIDVYNAGDEIANAKPEERTRTAVVETSKIAAGLGTGAIVSFIVLGLATGGAGWVALGVVAGIGAGASWGIGELAGKAAGIAYDEAEVYWNSN</sequence>
<name>A0A3A8E878_9GAMM</name>
<reference evidence="1 2" key="1">
    <citation type="submission" date="2018-09" db="EMBL/GenBank/DDBJ databases">
        <title>The draft genome of Acinetobacter spp. strains.</title>
        <authorList>
            <person name="Qin J."/>
            <person name="Feng Y."/>
            <person name="Zong Z."/>
        </authorList>
    </citation>
    <scope>NUCLEOTIDE SEQUENCE [LARGE SCALE GENOMIC DNA]</scope>
    <source>
        <strain evidence="1 2">WCHAc060115</strain>
    </source>
</reference>
<dbReference type="OrthoDB" id="6678021at2"/>
<dbReference type="Proteomes" id="UP000280405">
    <property type="component" value="Unassembled WGS sequence"/>
</dbReference>
<keyword evidence="2" id="KW-1185">Reference proteome</keyword>